<accession>A0A517YEM7</accession>
<dbReference type="EMBL" id="CP036274">
    <property type="protein sequence ID" value="QDU28677.1"/>
    <property type="molecule type" value="Genomic_DNA"/>
</dbReference>
<dbReference type="PANTHER" id="PTHR44591">
    <property type="entry name" value="STRESS RESPONSE REGULATOR PROTEIN 1"/>
    <property type="match status" value="1"/>
</dbReference>
<dbReference type="OrthoDB" id="9796655at2"/>
<organism evidence="4 5">
    <name type="scientific">Anatilimnocola aggregata</name>
    <dbReference type="NCBI Taxonomy" id="2528021"/>
    <lineage>
        <taxon>Bacteria</taxon>
        <taxon>Pseudomonadati</taxon>
        <taxon>Planctomycetota</taxon>
        <taxon>Planctomycetia</taxon>
        <taxon>Pirellulales</taxon>
        <taxon>Pirellulaceae</taxon>
        <taxon>Anatilimnocola</taxon>
    </lineage>
</organism>
<evidence type="ECO:0000256" key="2">
    <source>
        <dbReference type="PROSITE-ProRule" id="PRU00169"/>
    </source>
</evidence>
<dbReference type="InterPro" id="IPR011006">
    <property type="entry name" value="CheY-like_superfamily"/>
</dbReference>
<keyword evidence="5" id="KW-1185">Reference proteome</keyword>
<evidence type="ECO:0000313" key="4">
    <source>
        <dbReference type="EMBL" id="QDU28677.1"/>
    </source>
</evidence>
<dbReference type="Pfam" id="PF00072">
    <property type="entry name" value="Response_reg"/>
    <property type="match status" value="1"/>
</dbReference>
<dbReference type="KEGG" id="aagg:ETAA8_37800"/>
<evidence type="ECO:0000259" key="3">
    <source>
        <dbReference type="PROSITE" id="PS50110"/>
    </source>
</evidence>
<evidence type="ECO:0000313" key="5">
    <source>
        <dbReference type="Proteomes" id="UP000315017"/>
    </source>
</evidence>
<dbReference type="AlphaFoldDB" id="A0A517YEM7"/>
<dbReference type="CDD" id="cd00156">
    <property type="entry name" value="REC"/>
    <property type="match status" value="1"/>
</dbReference>
<sequence length="140" mass="15609">MTLNVIRLLHVEDDRIQQAWIARQLATMHDYRFETARAASEDEAIRLFIAGSFELVILDFNLTQGNGVNCLSRIRQYDSLVPIIAVSGTATNEIAALLITAGADDYLAKQALDSRILSQSVRNVLTRAQAFQSRFAALRN</sequence>
<keyword evidence="1 2" id="KW-0597">Phosphoprotein</keyword>
<dbReference type="SMART" id="SM00448">
    <property type="entry name" value="REC"/>
    <property type="match status" value="1"/>
</dbReference>
<protein>
    <submittedName>
        <fullName evidence="4">Transcriptional regulatory protein OmpR</fullName>
    </submittedName>
</protein>
<dbReference type="GO" id="GO:0000160">
    <property type="term" value="P:phosphorelay signal transduction system"/>
    <property type="evidence" value="ECO:0007669"/>
    <property type="project" value="InterPro"/>
</dbReference>
<proteinExistence type="predicted"/>
<dbReference type="Proteomes" id="UP000315017">
    <property type="component" value="Chromosome"/>
</dbReference>
<name>A0A517YEM7_9BACT</name>
<dbReference type="PANTHER" id="PTHR44591:SF3">
    <property type="entry name" value="RESPONSE REGULATORY DOMAIN-CONTAINING PROTEIN"/>
    <property type="match status" value="1"/>
</dbReference>
<evidence type="ECO:0000256" key="1">
    <source>
        <dbReference type="ARBA" id="ARBA00022553"/>
    </source>
</evidence>
<dbReference type="SUPFAM" id="SSF52172">
    <property type="entry name" value="CheY-like"/>
    <property type="match status" value="1"/>
</dbReference>
<dbReference type="PROSITE" id="PS50110">
    <property type="entry name" value="RESPONSE_REGULATORY"/>
    <property type="match status" value="1"/>
</dbReference>
<gene>
    <name evidence="4" type="primary">ompR</name>
    <name evidence="4" type="ORF">ETAA8_37800</name>
</gene>
<reference evidence="4 5" key="1">
    <citation type="submission" date="2019-02" db="EMBL/GenBank/DDBJ databases">
        <title>Deep-cultivation of Planctomycetes and their phenomic and genomic characterization uncovers novel biology.</title>
        <authorList>
            <person name="Wiegand S."/>
            <person name="Jogler M."/>
            <person name="Boedeker C."/>
            <person name="Pinto D."/>
            <person name="Vollmers J."/>
            <person name="Rivas-Marin E."/>
            <person name="Kohn T."/>
            <person name="Peeters S.H."/>
            <person name="Heuer A."/>
            <person name="Rast P."/>
            <person name="Oberbeckmann S."/>
            <person name="Bunk B."/>
            <person name="Jeske O."/>
            <person name="Meyerdierks A."/>
            <person name="Storesund J.E."/>
            <person name="Kallscheuer N."/>
            <person name="Luecker S."/>
            <person name="Lage O.M."/>
            <person name="Pohl T."/>
            <person name="Merkel B.J."/>
            <person name="Hornburger P."/>
            <person name="Mueller R.-W."/>
            <person name="Bruemmer F."/>
            <person name="Labrenz M."/>
            <person name="Spormann A.M."/>
            <person name="Op den Camp H."/>
            <person name="Overmann J."/>
            <person name="Amann R."/>
            <person name="Jetten M.S.M."/>
            <person name="Mascher T."/>
            <person name="Medema M.H."/>
            <person name="Devos D.P."/>
            <person name="Kaster A.-K."/>
            <person name="Ovreas L."/>
            <person name="Rohde M."/>
            <person name="Galperin M.Y."/>
            <person name="Jogler C."/>
        </authorList>
    </citation>
    <scope>NUCLEOTIDE SEQUENCE [LARGE SCALE GENOMIC DNA]</scope>
    <source>
        <strain evidence="4 5">ETA_A8</strain>
    </source>
</reference>
<feature type="modified residue" description="4-aspartylphosphate" evidence="2">
    <location>
        <position position="59"/>
    </location>
</feature>
<feature type="domain" description="Response regulatory" evidence="3">
    <location>
        <begin position="7"/>
        <end position="124"/>
    </location>
</feature>
<dbReference type="InterPro" id="IPR001789">
    <property type="entry name" value="Sig_transdc_resp-reg_receiver"/>
</dbReference>
<dbReference type="Gene3D" id="3.40.50.2300">
    <property type="match status" value="1"/>
</dbReference>
<dbReference type="InterPro" id="IPR050595">
    <property type="entry name" value="Bact_response_regulator"/>
</dbReference>
<dbReference type="RefSeq" id="WP_145091364.1">
    <property type="nucleotide sequence ID" value="NZ_CP036274.1"/>
</dbReference>